<dbReference type="SUPFAM" id="SSF46785">
    <property type="entry name" value="Winged helix' DNA-binding domain"/>
    <property type="match status" value="1"/>
</dbReference>
<gene>
    <name evidence="2" type="ORF">JOF46_001085</name>
</gene>
<dbReference type="InterPro" id="IPR036388">
    <property type="entry name" value="WH-like_DNA-bd_sf"/>
</dbReference>
<feature type="domain" description="HTH marR-type" evidence="1">
    <location>
        <begin position="15"/>
        <end position="144"/>
    </location>
</feature>
<dbReference type="InterPro" id="IPR000835">
    <property type="entry name" value="HTH_MarR-typ"/>
</dbReference>
<dbReference type="Pfam" id="PF01047">
    <property type="entry name" value="MarR"/>
    <property type="match status" value="1"/>
</dbReference>
<evidence type="ECO:0000313" key="3">
    <source>
        <dbReference type="Proteomes" id="UP000766570"/>
    </source>
</evidence>
<sequence length="166" mass="18293">MIQASTGETSGPHAASALLHSVLRRNAALEHALCRHLGINETDFQALQHLMLDHPMTPRDLAAKLNISSAATTALIDRMNGRGFVMRLAHPTDRRSLLLRPSPLAVTRTMAALRPLFDDAELAIQGLNPEGQRAVVRYLEHILSVMQTRIDSLTPPPATKKRNERS</sequence>
<evidence type="ECO:0000313" key="2">
    <source>
        <dbReference type="EMBL" id="MBP2373173.1"/>
    </source>
</evidence>
<dbReference type="InterPro" id="IPR039422">
    <property type="entry name" value="MarR/SlyA-like"/>
</dbReference>
<dbReference type="GO" id="GO:0003677">
    <property type="term" value="F:DNA binding"/>
    <property type="evidence" value="ECO:0007669"/>
    <property type="project" value="UniProtKB-KW"/>
</dbReference>
<dbReference type="RefSeq" id="WP_209906387.1">
    <property type="nucleotide sequence ID" value="NZ_BAAAMI010000019.1"/>
</dbReference>
<dbReference type="SMART" id="SM00347">
    <property type="entry name" value="HTH_MARR"/>
    <property type="match status" value="1"/>
</dbReference>
<keyword evidence="3" id="KW-1185">Reference proteome</keyword>
<name>A0ABS4WAK0_9MICC</name>
<reference evidence="2 3" key="1">
    <citation type="submission" date="2021-03" db="EMBL/GenBank/DDBJ databases">
        <title>Sequencing the genomes of 1000 actinobacteria strains.</title>
        <authorList>
            <person name="Klenk H.-P."/>
        </authorList>
    </citation>
    <scope>NUCLEOTIDE SEQUENCE [LARGE SCALE GENOMIC DNA]</scope>
    <source>
        <strain evidence="2 3">DSM 15454</strain>
    </source>
</reference>
<dbReference type="InterPro" id="IPR036390">
    <property type="entry name" value="WH_DNA-bd_sf"/>
</dbReference>
<dbReference type="Proteomes" id="UP000766570">
    <property type="component" value="Unassembled WGS sequence"/>
</dbReference>
<keyword evidence="2" id="KW-0238">DNA-binding</keyword>
<protein>
    <submittedName>
        <fullName evidence="2">DNA-binding MarR family transcriptional regulator</fullName>
    </submittedName>
</protein>
<organism evidence="2 3">
    <name type="scientific">Paeniglutamicibacter psychrophenolicus</name>
    <dbReference type="NCBI Taxonomy" id="257454"/>
    <lineage>
        <taxon>Bacteria</taxon>
        <taxon>Bacillati</taxon>
        <taxon>Actinomycetota</taxon>
        <taxon>Actinomycetes</taxon>
        <taxon>Micrococcales</taxon>
        <taxon>Micrococcaceae</taxon>
        <taxon>Paeniglutamicibacter</taxon>
    </lineage>
</organism>
<proteinExistence type="predicted"/>
<dbReference type="PROSITE" id="PS50995">
    <property type="entry name" value="HTH_MARR_2"/>
    <property type="match status" value="1"/>
</dbReference>
<dbReference type="PANTHER" id="PTHR33164">
    <property type="entry name" value="TRANSCRIPTIONAL REGULATOR, MARR FAMILY"/>
    <property type="match status" value="1"/>
</dbReference>
<evidence type="ECO:0000259" key="1">
    <source>
        <dbReference type="PROSITE" id="PS50995"/>
    </source>
</evidence>
<dbReference type="PANTHER" id="PTHR33164:SF43">
    <property type="entry name" value="HTH-TYPE TRANSCRIPTIONAL REPRESSOR YETL"/>
    <property type="match status" value="1"/>
</dbReference>
<dbReference type="EMBL" id="JAGIOE010000001">
    <property type="protein sequence ID" value="MBP2373173.1"/>
    <property type="molecule type" value="Genomic_DNA"/>
</dbReference>
<comment type="caution">
    <text evidence="2">The sequence shown here is derived from an EMBL/GenBank/DDBJ whole genome shotgun (WGS) entry which is preliminary data.</text>
</comment>
<dbReference type="Gene3D" id="1.10.10.10">
    <property type="entry name" value="Winged helix-like DNA-binding domain superfamily/Winged helix DNA-binding domain"/>
    <property type="match status" value="1"/>
</dbReference>
<accession>A0ABS4WAK0</accession>